<feature type="compositionally biased region" description="Low complexity" evidence="14">
    <location>
        <begin position="1578"/>
        <end position="1589"/>
    </location>
</feature>
<dbReference type="GO" id="GO:0043138">
    <property type="term" value="F:3'-5' DNA helicase activity"/>
    <property type="evidence" value="ECO:0007669"/>
    <property type="project" value="UniProtKB-EC"/>
</dbReference>
<evidence type="ECO:0000256" key="4">
    <source>
        <dbReference type="ARBA" id="ARBA00022763"/>
    </source>
</evidence>
<dbReference type="InterPro" id="IPR036390">
    <property type="entry name" value="WH_DNA-bd_sf"/>
</dbReference>
<dbReference type="SUPFAM" id="SSF46785">
    <property type="entry name" value="Winged helix' DNA-binding domain"/>
    <property type="match status" value="1"/>
</dbReference>
<sequence length="1644" mass="182225">MTKNNLSTCLAWLLQHPHSFGNLDHISAIVGTPAASYDEATATEADNEMARLQLAPQTNHRPKLHSQLNNVPNPLPTPTPSRPSEEPKPRSTRPKQTLATPSAARQNATLRTPGTASGNLGFSDGVLDIDEIDLTGDVTTSSFGEFGPPLRLWREDSASRVEPLPKKNGKKRKSDEYESDLLSPRSRRKTTKVLQNATTTVSPLHARQPEGLERHAQEEVSLTQTTIRQKPPPLSEAEDEFSDFSVNDFEETQDQLPIKPGDAQQSQTLRRTNVIPDSDDDEEEADVPFAPKVEADPTSPNPYLLGHTHGRGDVVRDVKHAQEAFRSPRRSQPPKSSQSPRKPASPRRGATLTHTVTSNQEPMFKSSAASTSSSENLTAEQKDLVANFASNGQEQLQSLLQRLERSKKAVDDKIMDEICEDGGASTESKERLRAILDKIASAARLRDEFDTLAKLRKQREQMVVQRNKLSNSGHSVNPDDPADVLMSLCSKIFQAKRDIDAREVSVFRLLDQIGVPTAGHMTARVNDFSGRILSPRSIVSEQNVLVASTQKGSQLTSKQLKDEDRQGLSHLSTQSVRQTPAPNRFNTPLVSVKSPCRSPSPQYTSKRPAFVEQARTLQSTLRTAHSAVSGHAFAYNEPESSGRGFSRTMASPTRNYSFEEDDFEDDLDDEEMYQAVEEFEQHLSSRTAESSEIPSRAALAEVSDNIRKISPKKKPSLQQPSSSHALMQHPWSKDVASALKRKFHLHGFRHNQLEAINATLAGKDTFVLMPTGGGKSLCYQLPAVIKSGRTRGVTVVVSPLLSLMQDQVDHLQKLQIQAHLINGNSTPEARNWVRQALQDPNPEEVLQLLYVTPEMLGKSQAMVSAFEALYRRKRLARIVIDEAHCVSQWGHDFRPDYKSLGEVRKRFQEVPVMALTATATENVKIDVMHNLGMKDAEVLTQSFNRPNLTYEVRPKGKNIEVLQSIADTIKSSYRGQAGVVYCLSRANCEKVAQDLSDKFQIEAQHYHAGMPSEERIDIQKRWQAGEFKVIVATIAFGMGIDKSDVRFVMHHSMPKSLEGYYQETGRAGRDGKRSGCYLYYGYRDSMLLKQMIKNGDGSDEQKERQYQLLRNMVQFCENRSDCRRVQVLGYFNEHFNRADCENGCDNCNSTSTFETQDFSEHARAAISIVREIYRSKVTVLHCVDIYRGSRNKKITQLEHNTLAEYGKGAHLVRGDVERLFHRLISEKALTEYNKVNKAGFSTQYIKPGPAARDFEAGRRSLKIQVLASPHEKARTSAPPPQKSRQNGQGTGVKAAGDYYPTSTNVSSPLQPRTNRKLPRPVEDPNSDDEDFIVHTSEMEGEDVPEDEDEDAYAFDADIALDHSGTRKTKLGPPITSETSMSLSSIHQHILDHFIEDARAHIKRISIAKSLRQVPVTDRTLHLIGIEFPQDATQLQRISGMNDEIFKMFGPVLLRLIKSAFNNYEAMMRAQEGRPDDPNHQTVIEIADDDGSGDEPETDVDMNDVDETESSHCFSVPEGDSRSSGRALPPSFSENKFRKTTAKKAPSRSRSVSWNRKGSRAWQRGGSSSGGGGGGGSSGNSSSRARTSAAKGKKASGGVAKKGKGNSSARSSTSSAGSSRFVHKNNKTGSSQRSAGGSKISMMPT</sequence>
<evidence type="ECO:0000256" key="10">
    <source>
        <dbReference type="ARBA" id="ARBA00023235"/>
    </source>
</evidence>
<evidence type="ECO:0000256" key="8">
    <source>
        <dbReference type="ARBA" id="ARBA00023125"/>
    </source>
</evidence>
<comment type="similarity">
    <text evidence="2">Belongs to the helicase family. RecQ subfamily.</text>
</comment>
<feature type="domain" description="Helicase C-terminal" evidence="16">
    <location>
        <begin position="961"/>
        <end position="1110"/>
    </location>
</feature>
<dbReference type="SMART" id="SM00490">
    <property type="entry name" value="HELICc"/>
    <property type="match status" value="1"/>
</dbReference>
<dbReference type="GeneID" id="19987744"/>
<feature type="region of interest" description="Disordered" evidence="14">
    <location>
        <begin position="635"/>
        <end position="657"/>
    </location>
</feature>
<dbReference type="SMART" id="SM00487">
    <property type="entry name" value="DEXDc"/>
    <property type="match status" value="1"/>
</dbReference>
<keyword evidence="4" id="KW-0227">DNA damage</keyword>
<dbReference type="PANTHER" id="PTHR13710:SF153">
    <property type="entry name" value="RECQ-LIKE DNA HELICASE BLM"/>
    <property type="match status" value="1"/>
</dbReference>
<dbReference type="InterPro" id="IPR011545">
    <property type="entry name" value="DEAD/DEAH_box_helicase_dom"/>
</dbReference>
<dbReference type="GO" id="GO:0003677">
    <property type="term" value="F:DNA binding"/>
    <property type="evidence" value="ECO:0007669"/>
    <property type="project" value="UniProtKB-KW"/>
</dbReference>
<comment type="catalytic activity">
    <reaction evidence="12">
        <text>Couples ATP hydrolysis with the unwinding of duplex DNA by translocating in the 3'-5' direction.</text>
        <dbReference type="EC" id="5.6.2.4"/>
    </reaction>
</comment>
<gene>
    <name evidence="17" type="ORF">G647_09251</name>
</gene>
<keyword evidence="5" id="KW-0378">Hydrolase</keyword>
<organism evidence="17 18">
    <name type="scientific">Cladophialophora carrionii CBS 160.54</name>
    <dbReference type="NCBI Taxonomy" id="1279043"/>
    <lineage>
        <taxon>Eukaryota</taxon>
        <taxon>Fungi</taxon>
        <taxon>Dikarya</taxon>
        <taxon>Ascomycota</taxon>
        <taxon>Pezizomycotina</taxon>
        <taxon>Eurotiomycetes</taxon>
        <taxon>Chaetothyriomycetidae</taxon>
        <taxon>Chaetothyriales</taxon>
        <taxon>Herpotrichiellaceae</taxon>
        <taxon>Cladophialophora</taxon>
    </lineage>
</organism>
<reference evidence="17 18" key="1">
    <citation type="submission" date="2013-03" db="EMBL/GenBank/DDBJ databases">
        <title>The Genome Sequence of Cladophialophora carrionii CBS 160.54.</title>
        <authorList>
            <consortium name="The Broad Institute Genomics Platform"/>
            <person name="Cuomo C."/>
            <person name="de Hoog S."/>
            <person name="Gorbushina A."/>
            <person name="Walker B."/>
            <person name="Young S.K."/>
            <person name="Zeng Q."/>
            <person name="Gargeya S."/>
            <person name="Fitzgerald M."/>
            <person name="Haas B."/>
            <person name="Abouelleil A."/>
            <person name="Allen A.W."/>
            <person name="Alvarado L."/>
            <person name="Arachchi H.M."/>
            <person name="Berlin A.M."/>
            <person name="Chapman S.B."/>
            <person name="Gainer-Dewar J."/>
            <person name="Goldberg J."/>
            <person name="Griggs A."/>
            <person name="Gujja S."/>
            <person name="Hansen M."/>
            <person name="Howarth C."/>
            <person name="Imamovic A."/>
            <person name="Ireland A."/>
            <person name="Larimer J."/>
            <person name="McCowan C."/>
            <person name="Murphy C."/>
            <person name="Pearson M."/>
            <person name="Poon T.W."/>
            <person name="Priest M."/>
            <person name="Roberts A."/>
            <person name="Saif S."/>
            <person name="Shea T."/>
            <person name="Sisk P."/>
            <person name="Sykes S."/>
            <person name="Wortman J."/>
            <person name="Nusbaum C."/>
            <person name="Birren B."/>
        </authorList>
    </citation>
    <scope>NUCLEOTIDE SEQUENCE [LARGE SCALE GENOMIC DNA]</scope>
    <source>
        <strain evidence="17 18">CBS 160.54</strain>
    </source>
</reference>
<feature type="compositionally biased region" description="Polar residues" evidence="14">
    <location>
        <begin position="1300"/>
        <end position="1312"/>
    </location>
</feature>
<dbReference type="Pfam" id="PF09382">
    <property type="entry name" value="RQC"/>
    <property type="match status" value="1"/>
</dbReference>
<name>V9D0D3_9EURO</name>
<feature type="compositionally biased region" description="Acidic residues" evidence="14">
    <location>
        <begin position="277"/>
        <end position="286"/>
    </location>
</feature>
<dbReference type="EC" id="5.6.2.4" evidence="13"/>
<dbReference type="Pfam" id="PF00270">
    <property type="entry name" value="DEAD"/>
    <property type="match status" value="1"/>
</dbReference>
<dbReference type="OrthoDB" id="10261556at2759"/>
<evidence type="ECO:0000256" key="6">
    <source>
        <dbReference type="ARBA" id="ARBA00022806"/>
    </source>
</evidence>
<evidence type="ECO:0000256" key="3">
    <source>
        <dbReference type="ARBA" id="ARBA00022741"/>
    </source>
</evidence>
<feature type="compositionally biased region" description="Acidic residues" evidence="14">
    <location>
        <begin position="1485"/>
        <end position="1507"/>
    </location>
</feature>
<dbReference type="PANTHER" id="PTHR13710">
    <property type="entry name" value="DNA HELICASE RECQ FAMILY MEMBER"/>
    <property type="match status" value="1"/>
</dbReference>
<evidence type="ECO:0000259" key="16">
    <source>
        <dbReference type="PROSITE" id="PS51194"/>
    </source>
</evidence>
<dbReference type="GO" id="GO:0006260">
    <property type="term" value="P:DNA replication"/>
    <property type="evidence" value="ECO:0007669"/>
    <property type="project" value="InterPro"/>
</dbReference>
<evidence type="ECO:0000256" key="2">
    <source>
        <dbReference type="ARBA" id="ARBA00005446"/>
    </source>
</evidence>
<protein>
    <recommendedName>
        <fullName evidence="13">DNA 3'-5' helicase</fullName>
        <ecNumber evidence="13">5.6.2.4</ecNumber>
    </recommendedName>
</protein>
<dbReference type="InterPro" id="IPR027417">
    <property type="entry name" value="P-loop_NTPase"/>
</dbReference>
<feature type="compositionally biased region" description="Polar residues" evidence="14">
    <location>
        <begin position="192"/>
        <end position="202"/>
    </location>
</feature>
<dbReference type="InterPro" id="IPR032284">
    <property type="entry name" value="RecQ_Zn-bd"/>
</dbReference>
<feature type="compositionally biased region" description="Basic and acidic residues" evidence="14">
    <location>
        <begin position="207"/>
        <end position="218"/>
    </location>
</feature>
<evidence type="ECO:0000256" key="7">
    <source>
        <dbReference type="ARBA" id="ARBA00022840"/>
    </source>
</evidence>
<feature type="region of interest" description="Disordered" evidence="14">
    <location>
        <begin position="323"/>
        <end position="378"/>
    </location>
</feature>
<evidence type="ECO:0000256" key="13">
    <source>
        <dbReference type="ARBA" id="ARBA00034808"/>
    </source>
</evidence>
<dbReference type="PROSITE" id="PS51194">
    <property type="entry name" value="HELICASE_CTER"/>
    <property type="match status" value="1"/>
</dbReference>
<dbReference type="Proteomes" id="UP000030678">
    <property type="component" value="Unassembled WGS sequence"/>
</dbReference>
<evidence type="ECO:0000313" key="17">
    <source>
        <dbReference type="EMBL" id="ETI19417.1"/>
    </source>
</evidence>
<dbReference type="GO" id="GO:0005694">
    <property type="term" value="C:chromosome"/>
    <property type="evidence" value="ECO:0007669"/>
    <property type="project" value="TreeGrafter"/>
</dbReference>
<feature type="region of interest" description="Disordered" evidence="14">
    <location>
        <begin position="710"/>
        <end position="729"/>
    </location>
</feature>
<feature type="compositionally biased region" description="Polar residues" evidence="14">
    <location>
        <begin position="95"/>
        <end position="120"/>
    </location>
</feature>
<dbReference type="GO" id="GO:0005634">
    <property type="term" value="C:nucleus"/>
    <property type="evidence" value="ECO:0007669"/>
    <property type="project" value="UniProtKB-SubCell"/>
</dbReference>
<dbReference type="PROSITE" id="PS00690">
    <property type="entry name" value="DEAH_ATP_HELICASE"/>
    <property type="match status" value="1"/>
</dbReference>
<dbReference type="Pfam" id="PF16124">
    <property type="entry name" value="RecQ_Zn_bind"/>
    <property type="match status" value="1"/>
</dbReference>
<feature type="compositionally biased region" description="Gly residues" evidence="14">
    <location>
        <begin position="1566"/>
        <end position="1577"/>
    </location>
</feature>
<dbReference type="FunFam" id="1.10.10.10:FF:000495">
    <property type="entry name" value="RecQ family helicase MusN"/>
    <property type="match status" value="1"/>
</dbReference>
<evidence type="ECO:0000313" key="18">
    <source>
        <dbReference type="Proteomes" id="UP000030678"/>
    </source>
</evidence>
<dbReference type="Gene3D" id="1.10.10.10">
    <property type="entry name" value="Winged helix-like DNA-binding domain superfamily/Winged helix DNA-binding domain"/>
    <property type="match status" value="1"/>
</dbReference>
<dbReference type="GO" id="GO:0016787">
    <property type="term" value="F:hydrolase activity"/>
    <property type="evidence" value="ECO:0007669"/>
    <property type="project" value="UniProtKB-KW"/>
</dbReference>
<feature type="compositionally biased region" description="Basic residues" evidence="14">
    <location>
        <begin position="1537"/>
        <end position="1546"/>
    </location>
</feature>
<dbReference type="HOGENOM" id="CLU_001103_16_4_1"/>
<keyword evidence="11" id="KW-0539">Nucleus</keyword>
<dbReference type="SUPFAM" id="SSF52540">
    <property type="entry name" value="P-loop containing nucleoside triphosphate hydrolases"/>
    <property type="match status" value="1"/>
</dbReference>
<dbReference type="GO" id="GO:0005737">
    <property type="term" value="C:cytoplasm"/>
    <property type="evidence" value="ECO:0007669"/>
    <property type="project" value="TreeGrafter"/>
</dbReference>
<comment type="subcellular location">
    <subcellularLocation>
        <location evidence="1">Nucleus</location>
    </subcellularLocation>
</comment>
<keyword evidence="8" id="KW-0238">DNA-binding</keyword>
<dbReference type="InterPro" id="IPR014001">
    <property type="entry name" value="Helicase_ATP-bd"/>
</dbReference>
<evidence type="ECO:0000256" key="12">
    <source>
        <dbReference type="ARBA" id="ARBA00034617"/>
    </source>
</evidence>
<dbReference type="CDD" id="cd18794">
    <property type="entry name" value="SF2_C_RecQ"/>
    <property type="match status" value="1"/>
</dbReference>
<dbReference type="FunFam" id="3.40.50.300:FF:001975">
    <property type="entry name" value="ATP-dependent DNA helicase"/>
    <property type="match status" value="1"/>
</dbReference>
<feature type="domain" description="Helicase ATP-binding" evidence="15">
    <location>
        <begin position="756"/>
        <end position="937"/>
    </location>
</feature>
<dbReference type="RefSeq" id="XP_008731776.1">
    <property type="nucleotide sequence ID" value="XM_008733554.1"/>
</dbReference>
<dbReference type="InterPro" id="IPR002464">
    <property type="entry name" value="DNA/RNA_helicase_DEAH_CS"/>
</dbReference>
<keyword evidence="10" id="KW-0413">Isomerase</keyword>
<dbReference type="SMART" id="SM00956">
    <property type="entry name" value="RQC"/>
    <property type="match status" value="1"/>
</dbReference>
<dbReference type="NCBIfam" id="TIGR00614">
    <property type="entry name" value="recQ_fam"/>
    <property type="match status" value="1"/>
</dbReference>
<feature type="region of interest" description="Disordered" evidence="14">
    <location>
        <begin position="62"/>
        <end position="122"/>
    </location>
</feature>
<evidence type="ECO:0000256" key="5">
    <source>
        <dbReference type="ARBA" id="ARBA00022801"/>
    </source>
</evidence>
<feature type="compositionally biased region" description="Polar residues" evidence="14">
    <location>
        <begin position="352"/>
        <end position="361"/>
    </location>
</feature>
<feature type="compositionally biased region" description="Polar residues" evidence="14">
    <location>
        <begin position="569"/>
        <end position="589"/>
    </location>
</feature>
<feature type="compositionally biased region" description="Low complexity" evidence="14">
    <location>
        <begin position="1604"/>
        <end position="1619"/>
    </location>
</feature>
<feature type="compositionally biased region" description="Low complexity" evidence="14">
    <location>
        <begin position="333"/>
        <end position="348"/>
    </location>
</feature>
<evidence type="ECO:0000256" key="1">
    <source>
        <dbReference type="ARBA" id="ARBA00004123"/>
    </source>
</evidence>
<dbReference type="InterPro" id="IPR036388">
    <property type="entry name" value="WH-like_DNA-bd_sf"/>
</dbReference>
<dbReference type="InterPro" id="IPR018982">
    <property type="entry name" value="RQC_domain"/>
</dbReference>
<proteinExistence type="inferred from homology"/>
<evidence type="ECO:0000256" key="14">
    <source>
        <dbReference type="SAM" id="MobiDB-lite"/>
    </source>
</evidence>
<evidence type="ECO:0000256" key="9">
    <source>
        <dbReference type="ARBA" id="ARBA00023204"/>
    </source>
</evidence>
<dbReference type="InterPro" id="IPR001650">
    <property type="entry name" value="Helicase_C-like"/>
</dbReference>
<dbReference type="FunFam" id="3.40.50.300:FF:000537">
    <property type="entry name" value="Bloom syndrome RecQ-like helicase"/>
    <property type="match status" value="1"/>
</dbReference>
<dbReference type="PROSITE" id="PS51192">
    <property type="entry name" value="HELICASE_ATP_BIND_1"/>
    <property type="match status" value="1"/>
</dbReference>
<keyword evidence="3" id="KW-0547">Nucleotide-binding</keyword>
<dbReference type="CDD" id="cd17920">
    <property type="entry name" value="DEXHc_RecQ"/>
    <property type="match status" value="1"/>
</dbReference>
<evidence type="ECO:0000259" key="15">
    <source>
        <dbReference type="PROSITE" id="PS51192"/>
    </source>
</evidence>
<keyword evidence="9" id="KW-0234">DNA repair</keyword>
<keyword evidence="6" id="KW-0347">Helicase</keyword>
<feature type="region of interest" description="Disordered" evidence="14">
    <location>
        <begin position="1469"/>
        <end position="1644"/>
    </location>
</feature>
<dbReference type="GO" id="GO:0000724">
    <property type="term" value="P:double-strand break repair via homologous recombination"/>
    <property type="evidence" value="ECO:0007669"/>
    <property type="project" value="TreeGrafter"/>
</dbReference>
<dbReference type="EMBL" id="KB822710">
    <property type="protein sequence ID" value="ETI19417.1"/>
    <property type="molecule type" value="Genomic_DNA"/>
</dbReference>
<feature type="region of interest" description="Disordered" evidence="14">
    <location>
        <begin position="1268"/>
        <end position="1329"/>
    </location>
</feature>
<dbReference type="Gene3D" id="3.40.50.300">
    <property type="entry name" value="P-loop containing nucleotide triphosphate hydrolases"/>
    <property type="match status" value="2"/>
</dbReference>
<dbReference type="Pfam" id="PF00271">
    <property type="entry name" value="Helicase_C"/>
    <property type="match status" value="1"/>
</dbReference>
<dbReference type="VEuPathDB" id="FungiDB:G647_09251"/>
<dbReference type="InterPro" id="IPR004589">
    <property type="entry name" value="DNA_helicase_ATP-dep_RecQ"/>
</dbReference>
<accession>V9D0D3</accession>
<feature type="compositionally biased region" description="Acidic residues" evidence="14">
    <location>
        <begin position="236"/>
        <end position="253"/>
    </location>
</feature>
<feature type="region of interest" description="Disordered" evidence="14">
    <location>
        <begin position="157"/>
        <end position="310"/>
    </location>
</feature>
<keyword evidence="7" id="KW-0067">ATP-binding</keyword>
<dbReference type="GO" id="GO:0009378">
    <property type="term" value="F:four-way junction helicase activity"/>
    <property type="evidence" value="ECO:0007669"/>
    <property type="project" value="TreeGrafter"/>
</dbReference>
<feature type="region of interest" description="Disordered" evidence="14">
    <location>
        <begin position="550"/>
        <end position="605"/>
    </location>
</feature>
<evidence type="ECO:0000256" key="11">
    <source>
        <dbReference type="ARBA" id="ARBA00023242"/>
    </source>
</evidence>
<dbReference type="GO" id="GO:0005524">
    <property type="term" value="F:ATP binding"/>
    <property type="evidence" value="ECO:0007669"/>
    <property type="project" value="UniProtKB-KW"/>
</dbReference>